<dbReference type="Proteomes" id="UP000499080">
    <property type="component" value="Unassembled WGS sequence"/>
</dbReference>
<dbReference type="AlphaFoldDB" id="A0A4Y2UCS8"/>
<accession>A0A4Y2UCS8</accession>
<sequence length="132" mass="15303">MDICVPSTCTQDDVNNMAQFAAKYIDIEVTVPRCSVKESLHFDKTQVVIMGTMNIKLYTRDSENYIRLNSWSPKALVENQRLEELDYRNKTPFRKSCQNDLPLHRTLLLSICPRTTHPIPKNRIPCQESSPF</sequence>
<keyword evidence="2" id="KW-1185">Reference proteome</keyword>
<reference evidence="1 2" key="1">
    <citation type="journal article" date="2019" name="Sci. Rep.">
        <title>Orb-weaving spider Araneus ventricosus genome elucidates the spidroin gene catalogue.</title>
        <authorList>
            <person name="Kono N."/>
            <person name="Nakamura H."/>
            <person name="Ohtoshi R."/>
            <person name="Moran D.A.P."/>
            <person name="Shinohara A."/>
            <person name="Yoshida Y."/>
            <person name="Fujiwara M."/>
            <person name="Mori M."/>
            <person name="Tomita M."/>
            <person name="Arakawa K."/>
        </authorList>
    </citation>
    <scope>NUCLEOTIDE SEQUENCE [LARGE SCALE GENOMIC DNA]</scope>
</reference>
<dbReference type="EMBL" id="BGPR01035481">
    <property type="protein sequence ID" value="GBO10333.1"/>
    <property type="molecule type" value="Genomic_DNA"/>
</dbReference>
<organism evidence="1 2">
    <name type="scientific">Araneus ventricosus</name>
    <name type="common">Orbweaver spider</name>
    <name type="synonym">Epeira ventricosa</name>
    <dbReference type="NCBI Taxonomy" id="182803"/>
    <lineage>
        <taxon>Eukaryota</taxon>
        <taxon>Metazoa</taxon>
        <taxon>Ecdysozoa</taxon>
        <taxon>Arthropoda</taxon>
        <taxon>Chelicerata</taxon>
        <taxon>Arachnida</taxon>
        <taxon>Araneae</taxon>
        <taxon>Araneomorphae</taxon>
        <taxon>Entelegynae</taxon>
        <taxon>Araneoidea</taxon>
        <taxon>Araneidae</taxon>
        <taxon>Araneus</taxon>
    </lineage>
</organism>
<name>A0A4Y2UCS8_ARAVE</name>
<gene>
    <name evidence="1" type="ORF">AVEN_170563_1</name>
</gene>
<evidence type="ECO:0000313" key="1">
    <source>
        <dbReference type="EMBL" id="GBO10333.1"/>
    </source>
</evidence>
<comment type="caution">
    <text evidence="1">The sequence shown here is derived from an EMBL/GenBank/DDBJ whole genome shotgun (WGS) entry which is preliminary data.</text>
</comment>
<protein>
    <submittedName>
        <fullName evidence="1">Uncharacterized protein</fullName>
    </submittedName>
</protein>
<proteinExistence type="predicted"/>
<evidence type="ECO:0000313" key="2">
    <source>
        <dbReference type="Proteomes" id="UP000499080"/>
    </source>
</evidence>